<dbReference type="PRINTS" id="PR00080">
    <property type="entry name" value="SDRFAMILY"/>
</dbReference>
<dbReference type="PANTHER" id="PTHR24322:SF736">
    <property type="entry name" value="RETINOL DEHYDROGENASE 10"/>
    <property type="match status" value="1"/>
</dbReference>
<dbReference type="EMBL" id="JARKHS020034243">
    <property type="protein sequence ID" value="KAK8758309.1"/>
    <property type="molecule type" value="Genomic_DNA"/>
</dbReference>
<evidence type="ECO:0000256" key="8">
    <source>
        <dbReference type="ARBA" id="ARBA00023136"/>
    </source>
</evidence>
<comment type="similarity">
    <text evidence="2 12">Belongs to the short-chain dehydrogenases/reductases (SDR) family.</text>
</comment>
<comment type="caution">
    <text evidence="15">The sequence shown here is derived from an EMBL/GenBank/DDBJ whole genome shotgun (WGS) entry which is preliminary data.</text>
</comment>
<dbReference type="SMART" id="SM00822">
    <property type="entry name" value="PKS_KR"/>
    <property type="match status" value="1"/>
</dbReference>
<dbReference type="GO" id="GO:0005811">
    <property type="term" value="C:lipid droplet"/>
    <property type="evidence" value="ECO:0007669"/>
    <property type="project" value="TreeGrafter"/>
</dbReference>
<evidence type="ECO:0000256" key="9">
    <source>
        <dbReference type="ARBA" id="ARBA00059620"/>
    </source>
</evidence>
<sequence>MEGAGNKAWHLVYNLFLVLYYIVEAIVIKLVPRKYLHHKSVSGETVLVTGAGSGIGRLLSLRFAQQGARLVLWDIDRAGNEETARLIREAGGKAWPYVCNVGDSKTVYETAARVRDEVGRVDIVVNNAGVVSGKRLLDLPDEMIARTFQINTLAHYWVVKAFLPDMMSANHGHIVSIASLAGLGGVCRLTDYCGSKFAAVGFQEALAMEMATEGYTGIRFTTVCPFFINTGMFAGVEPGVFGFLRPEYVADETVEAVLRDKPLLIMPKAFYSLVALKT</sequence>
<dbReference type="AlphaFoldDB" id="A0AAQ4D769"/>
<protein>
    <recommendedName>
        <fullName evidence="10">Short-chain dehydrogenase/reductase 3</fullName>
    </recommendedName>
    <alternativeName>
        <fullName evidence="11">Retinal short-chain dehydrogenase/reductase 1</fullName>
    </alternativeName>
</protein>
<dbReference type="Proteomes" id="UP001321473">
    <property type="component" value="Unassembled WGS sequence"/>
</dbReference>
<dbReference type="PANTHER" id="PTHR24322">
    <property type="entry name" value="PKSB"/>
    <property type="match status" value="1"/>
</dbReference>
<evidence type="ECO:0000256" key="3">
    <source>
        <dbReference type="ARBA" id="ARBA00022692"/>
    </source>
</evidence>
<dbReference type="Gene3D" id="3.40.50.720">
    <property type="entry name" value="NAD(P)-binding Rossmann-like Domain"/>
    <property type="match status" value="1"/>
</dbReference>
<comment type="function">
    <text evidence="9">Catalyzes the reduction of all-trans-retinal to all-trans-retinol in the presence of NADPH.</text>
</comment>
<evidence type="ECO:0000313" key="15">
    <source>
        <dbReference type="EMBL" id="KAK8758309.1"/>
    </source>
</evidence>
<gene>
    <name evidence="15" type="ORF">V5799_004060</name>
</gene>
<dbReference type="PROSITE" id="PS00061">
    <property type="entry name" value="ADH_SHORT"/>
    <property type="match status" value="1"/>
</dbReference>
<dbReference type="InterPro" id="IPR002347">
    <property type="entry name" value="SDR_fam"/>
</dbReference>
<dbReference type="GO" id="GO:0052650">
    <property type="term" value="F:all-trans-retinol dehydrogenase (NADP+) activity"/>
    <property type="evidence" value="ECO:0007669"/>
    <property type="project" value="UniProtKB-ARBA"/>
</dbReference>
<dbReference type="Pfam" id="PF00106">
    <property type="entry name" value="adh_short"/>
    <property type="match status" value="1"/>
</dbReference>
<keyword evidence="8 13" id="KW-0472">Membrane</keyword>
<evidence type="ECO:0000256" key="5">
    <source>
        <dbReference type="ARBA" id="ARBA00022989"/>
    </source>
</evidence>
<reference evidence="15 16" key="1">
    <citation type="journal article" date="2023" name="Arcadia Sci">
        <title>De novo assembly of a long-read Amblyomma americanum tick genome.</title>
        <authorList>
            <person name="Chou S."/>
            <person name="Poskanzer K.E."/>
            <person name="Rollins M."/>
            <person name="Thuy-Boun P.S."/>
        </authorList>
    </citation>
    <scope>NUCLEOTIDE SEQUENCE [LARGE SCALE GENOMIC DNA]</scope>
    <source>
        <strain evidence="15">F_SG_1</strain>
        <tissue evidence="15">Salivary glands</tissue>
    </source>
</reference>
<evidence type="ECO:0000256" key="11">
    <source>
        <dbReference type="ARBA" id="ARBA00082544"/>
    </source>
</evidence>
<evidence type="ECO:0000256" key="10">
    <source>
        <dbReference type="ARBA" id="ARBA00068717"/>
    </source>
</evidence>
<name>A0AAQ4D769_AMBAM</name>
<evidence type="ECO:0000256" key="12">
    <source>
        <dbReference type="RuleBase" id="RU000363"/>
    </source>
</evidence>
<comment type="subcellular location">
    <subcellularLocation>
        <location evidence="1">Membrane</location>
        <topology evidence="1">Multi-pass membrane protein</topology>
    </subcellularLocation>
</comment>
<keyword evidence="3 13" id="KW-0812">Transmembrane</keyword>
<evidence type="ECO:0000259" key="14">
    <source>
        <dbReference type="SMART" id="SM00822"/>
    </source>
</evidence>
<dbReference type="InterPro" id="IPR036291">
    <property type="entry name" value="NAD(P)-bd_dom_sf"/>
</dbReference>
<keyword evidence="4" id="KW-0521">NADP</keyword>
<keyword evidence="16" id="KW-1185">Reference proteome</keyword>
<evidence type="ECO:0000256" key="4">
    <source>
        <dbReference type="ARBA" id="ARBA00022857"/>
    </source>
</evidence>
<evidence type="ECO:0000256" key="1">
    <source>
        <dbReference type="ARBA" id="ARBA00004141"/>
    </source>
</evidence>
<dbReference type="InterPro" id="IPR020904">
    <property type="entry name" value="Sc_DH/Rdtase_CS"/>
</dbReference>
<proteinExistence type="inferred from homology"/>
<evidence type="ECO:0000256" key="13">
    <source>
        <dbReference type="SAM" id="Phobius"/>
    </source>
</evidence>
<dbReference type="SUPFAM" id="SSF51735">
    <property type="entry name" value="NAD(P)-binding Rossmann-fold domains"/>
    <property type="match status" value="1"/>
</dbReference>
<dbReference type="GO" id="GO:0016020">
    <property type="term" value="C:membrane"/>
    <property type="evidence" value="ECO:0007669"/>
    <property type="project" value="UniProtKB-SubCell"/>
</dbReference>
<dbReference type="FunFam" id="3.40.50.720:FF:000131">
    <property type="entry name" value="Short-chain dehydrogenase/reductase 3"/>
    <property type="match status" value="1"/>
</dbReference>
<organism evidence="15 16">
    <name type="scientific">Amblyomma americanum</name>
    <name type="common">Lone star tick</name>
    <dbReference type="NCBI Taxonomy" id="6943"/>
    <lineage>
        <taxon>Eukaryota</taxon>
        <taxon>Metazoa</taxon>
        <taxon>Ecdysozoa</taxon>
        <taxon>Arthropoda</taxon>
        <taxon>Chelicerata</taxon>
        <taxon>Arachnida</taxon>
        <taxon>Acari</taxon>
        <taxon>Parasitiformes</taxon>
        <taxon>Ixodida</taxon>
        <taxon>Ixodoidea</taxon>
        <taxon>Ixodidae</taxon>
        <taxon>Amblyomminae</taxon>
        <taxon>Amblyomma</taxon>
    </lineage>
</organism>
<dbReference type="CDD" id="cd05339">
    <property type="entry name" value="17beta-HSDXI-like_SDR_c"/>
    <property type="match status" value="1"/>
</dbReference>
<evidence type="ECO:0000256" key="6">
    <source>
        <dbReference type="ARBA" id="ARBA00023002"/>
    </source>
</evidence>
<feature type="domain" description="Ketoreductase" evidence="14">
    <location>
        <begin position="44"/>
        <end position="252"/>
    </location>
</feature>
<evidence type="ECO:0000256" key="2">
    <source>
        <dbReference type="ARBA" id="ARBA00006484"/>
    </source>
</evidence>
<keyword evidence="5 13" id="KW-1133">Transmembrane helix</keyword>
<dbReference type="InterPro" id="IPR057326">
    <property type="entry name" value="KR_dom"/>
</dbReference>
<evidence type="ECO:0000256" key="7">
    <source>
        <dbReference type="ARBA" id="ARBA00023098"/>
    </source>
</evidence>
<evidence type="ECO:0000313" key="16">
    <source>
        <dbReference type="Proteomes" id="UP001321473"/>
    </source>
</evidence>
<dbReference type="PRINTS" id="PR00081">
    <property type="entry name" value="GDHRDH"/>
</dbReference>
<feature type="transmembrane region" description="Helical" evidence="13">
    <location>
        <begin position="12"/>
        <end position="31"/>
    </location>
</feature>
<accession>A0AAQ4D769</accession>
<keyword evidence="7" id="KW-0443">Lipid metabolism</keyword>
<keyword evidence="6" id="KW-0560">Oxidoreductase</keyword>